<dbReference type="PANTHER" id="PTHR24379:SF121">
    <property type="entry name" value="C2H2-TYPE DOMAIN-CONTAINING PROTEIN"/>
    <property type="match status" value="1"/>
</dbReference>
<evidence type="ECO:0000256" key="5">
    <source>
        <dbReference type="PROSITE-ProRule" id="PRU00042"/>
    </source>
</evidence>
<feature type="domain" description="C2H2-type" evidence="7">
    <location>
        <begin position="204"/>
        <end position="232"/>
    </location>
</feature>
<sequence length="984" mass="111420">MAIWHLNFPGITPISPEPKPSRPSTPKESTPSTSGAPSGGMPALHLASPSAIQARHLTSPNSGATGNAMMGGSDFDSVFACEICTREFGDRASLWLHMVHGHKEEAALSCGNCLKVFRDNLSLLKHVEEEHPTMQRRYSCQVHIILVLNTLLDDNLSLLKHVEEEHPTMQRRYSCQIIYFLCPDLQVDTMEAIKEHRKTEHAMYVCDLCPKYYSRSTHLWKHVNRVHKGHPDVTCRICSKVSSSRGHLEKHLIAHDNPNTEVDEPQMNEFGESVHICHLCQKQFKQNWLLQKHKKTCKGPKRPTSPLPEPDEDGIFRCKKCVKVFVNPDIYKKHLKHSHTKAYCEVCITAPGYETKVELLHHMKTEHKDNEEYKCLIPGCKKYFRTKLDCQKHCREHKTVTSRCPTNYCNFCADLFTNRKKLWLHLKSTHKDLTNCMCSACFVVEDNLSALEAHVAAKHKAIIKKPYACRICARLLGNGVKVSEHIKLHGEHLVNCRVCGSIFHSEPELKVHLEEHTDVPETKEQKPRPERKSVTPVETKPEELLVSKRLRTVHTCNLCHRTFRVMGDLLKHKASEHDIPVSGEFCFTCDTQLVSPDTLKTHKCEVLNKSNEDLNSSEELNDSGNSGTGGRQRRTWGDDNDPVTCDLCSKEWPSRKFMWQHLIRSHKAVAGLACGVCLKISETYEALALHLDQAHPGYFAEEVDNPTCEVCGRYHNARPKLESHLAVHVGLDKSQTLLHKCMDQAHPGYFAEEVDNPTCEVCGRYHNARPKLESHLAVHVGLDKSQTLLHKCSACKFVCRTVTYLKKHEATHDGEEGEEEDEETMEVLDDDDDIDEEDIEDEEEEEDELDELDEKGSNSDSSPPNPLKRALEAVMMSGPAKVARSDPQTSENNSAPGSSNSGGAKGCMLCTQRFHGEEGEEEDEETMEVLDDDDDIDEEDIEDEEEEDELDELDEKVGSEDEEEDEEDDDEDDETSVDTKNSDN</sequence>
<feature type="compositionally biased region" description="Low complexity" evidence="6">
    <location>
        <begin position="890"/>
        <end position="902"/>
    </location>
</feature>
<keyword evidence="8" id="KW-1185">Reference proteome</keyword>
<dbReference type="KEGG" id="dci:103514584"/>
<dbReference type="STRING" id="121845.A0A3Q0J9C2"/>
<reference evidence="9" key="1">
    <citation type="submission" date="2025-08" db="UniProtKB">
        <authorList>
            <consortium name="RefSeq"/>
        </authorList>
    </citation>
    <scope>IDENTIFICATION</scope>
</reference>
<feature type="region of interest" description="Disordered" evidence="6">
    <location>
        <begin position="614"/>
        <end position="637"/>
    </location>
</feature>
<keyword evidence="2" id="KW-0677">Repeat</keyword>
<feature type="compositionally biased region" description="Acidic residues" evidence="6">
    <location>
        <begin position="918"/>
        <end position="976"/>
    </location>
</feature>
<feature type="domain" description="C2H2-type" evidence="7">
    <location>
        <begin position="554"/>
        <end position="577"/>
    </location>
</feature>
<feature type="region of interest" description="Disordered" evidence="6">
    <location>
        <begin position="514"/>
        <end position="540"/>
    </location>
</feature>
<evidence type="ECO:0000256" key="4">
    <source>
        <dbReference type="ARBA" id="ARBA00022833"/>
    </source>
</evidence>
<feature type="compositionally biased region" description="Low complexity" evidence="6">
    <location>
        <begin position="24"/>
        <end position="43"/>
    </location>
</feature>
<dbReference type="Pfam" id="PF00096">
    <property type="entry name" value="zf-C2H2"/>
    <property type="match status" value="1"/>
</dbReference>
<keyword evidence="4" id="KW-0862">Zinc</keyword>
<feature type="region of interest" description="Disordered" evidence="6">
    <location>
        <begin position="9"/>
        <end position="45"/>
    </location>
</feature>
<feature type="domain" description="C2H2-type" evidence="7">
    <location>
        <begin position="494"/>
        <end position="521"/>
    </location>
</feature>
<feature type="compositionally biased region" description="Acidic residues" evidence="6">
    <location>
        <begin position="815"/>
        <end position="853"/>
    </location>
</feature>
<dbReference type="PANTHER" id="PTHR24379">
    <property type="entry name" value="KRAB AND ZINC FINGER DOMAIN-CONTAINING"/>
    <property type="match status" value="1"/>
</dbReference>
<dbReference type="GeneID" id="103514584"/>
<accession>A0A3Q0J9C2</accession>
<organism evidence="8 9">
    <name type="scientific">Diaphorina citri</name>
    <name type="common">Asian citrus psyllid</name>
    <dbReference type="NCBI Taxonomy" id="121845"/>
    <lineage>
        <taxon>Eukaryota</taxon>
        <taxon>Metazoa</taxon>
        <taxon>Ecdysozoa</taxon>
        <taxon>Arthropoda</taxon>
        <taxon>Hexapoda</taxon>
        <taxon>Insecta</taxon>
        <taxon>Pterygota</taxon>
        <taxon>Neoptera</taxon>
        <taxon>Paraneoptera</taxon>
        <taxon>Hemiptera</taxon>
        <taxon>Sternorrhyncha</taxon>
        <taxon>Psylloidea</taxon>
        <taxon>Psyllidae</taxon>
        <taxon>Diaphorininae</taxon>
        <taxon>Diaphorina</taxon>
    </lineage>
</organism>
<feature type="domain" description="C2H2-type" evidence="7">
    <location>
        <begin position="316"/>
        <end position="340"/>
    </location>
</feature>
<dbReference type="PaxDb" id="121845-A0A3Q0J9C2"/>
<feature type="domain" description="C2H2-type" evidence="7">
    <location>
        <begin position="79"/>
        <end position="107"/>
    </location>
</feature>
<dbReference type="Proteomes" id="UP000079169">
    <property type="component" value="Unplaced"/>
</dbReference>
<dbReference type="SMART" id="SM00355">
    <property type="entry name" value="ZnF_C2H2"/>
    <property type="match status" value="18"/>
</dbReference>
<proteinExistence type="predicted"/>
<evidence type="ECO:0000256" key="3">
    <source>
        <dbReference type="ARBA" id="ARBA00022771"/>
    </source>
</evidence>
<protein>
    <submittedName>
        <fullName evidence="9">LOW QUALITY PROTEIN: zinc finger protein 808-like</fullName>
    </submittedName>
</protein>
<gene>
    <name evidence="9" type="primary">LOC103514584</name>
</gene>
<feature type="domain" description="C2H2-type" evidence="7">
    <location>
        <begin position="706"/>
        <end position="733"/>
    </location>
</feature>
<feature type="domain" description="C2H2-type" evidence="7">
    <location>
        <begin position="790"/>
        <end position="817"/>
    </location>
</feature>
<dbReference type="GO" id="GO:0008270">
    <property type="term" value="F:zinc ion binding"/>
    <property type="evidence" value="ECO:0007669"/>
    <property type="project" value="UniProtKB-KW"/>
</dbReference>
<feature type="domain" description="C2H2-type" evidence="7">
    <location>
        <begin position="275"/>
        <end position="302"/>
    </location>
</feature>
<feature type="region of interest" description="Disordered" evidence="6">
    <location>
        <begin position="809"/>
        <end position="984"/>
    </location>
</feature>
<dbReference type="Gene3D" id="3.30.160.60">
    <property type="entry name" value="Classic Zinc Finger"/>
    <property type="match status" value="5"/>
</dbReference>
<feature type="domain" description="C2H2-type" evidence="7">
    <location>
        <begin position="757"/>
        <end position="784"/>
    </location>
</feature>
<evidence type="ECO:0000256" key="2">
    <source>
        <dbReference type="ARBA" id="ARBA00022737"/>
    </source>
</evidence>
<dbReference type="PROSITE" id="PS00028">
    <property type="entry name" value="ZINC_FINGER_C2H2_1"/>
    <property type="match status" value="10"/>
</dbReference>
<evidence type="ECO:0000313" key="9">
    <source>
        <dbReference type="RefSeq" id="XP_026683310.1"/>
    </source>
</evidence>
<keyword evidence="1" id="KW-0479">Metal-binding</keyword>
<evidence type="ECO:0000313" key="8">
    <source>
        <dbReference type="Proteomes" id="UP000079169"/>
    </source>
</evidence>
<dbReference type="InterPro" id="IPR013087">
    <property type="entry name" value="Znf_C2H2_type"/>
</dbReference>
<dbReference type="RefSeq" id="XP_026683310.1">
    <property type="nucleotide sequence ID" value="XM_026827509.1"/>
</dbReference>
<dbReference type="SUPFAM" id="SSF57667">
    <property type="entry name" value="beta-beta-alpha zinc fingers"/>
    <property type="match status" value="4"/>
</dbReference>
<dbReference type="AlphaFoldDB" id="A0A3Q0J9C2"/>
<dbReference type="InterPro" id="IPR036236">
    <property type="entry name" value="Znf_C2H2_sf"/>
</dbReference>
<keyword evidence="3 5" id="KW-0863">Zinc-finger</keyword>
<dbReference type="PROSITE" id="PS50157">
    <property type="entry name" value="ZINC_FINGER_C2H2_2"/>
    <property type="match status" value="9"/>
</dbReference>
<evidence type="ECO:0000256" key="1">
    <source>
        <dbReference type="ARBA" id="ARBA00022723"/>
    </source>
</evidence>
<evidence type="ECO:0000256" key="6">
    <source>
        <dbReference type="SAM" id="MobiDB-lite"/>
    </source>
</evidence>
<name>A0A3Q0J9C2_DIACI</name>
<evidence type="ECO:0000259" key="7">
    <source>
        <dbReference type="PROSITE" id="PS50157"/>
    </source>
</evidence>